<evidence type="ECO:0000259" key="3">
    <source>
        <dbReference type="Pfam" id="PF17919"/>
    </source>
</evidence>
<sequence length="920" mass="105890">MLYEGRLITWKKDHVCFNLAIFFYNDHLHICFNPLVHLLHPRAHTNVHVDPREEVNELRRQVEILTQRFGQLEPSQEEEEFESDDAFQNPFHRHVRQREPPMRNDRRWARTLKAEEFVDWLNTVERVFEFKDAPENRKRFQNLRQGIRTVEGYTEEFYELVSRNDLSDSEEQLVSRYLGGLRQSIQDVLCLYTFWTVSEVYQRALAVEKQQTRSGNRSGGSQTKFAGVKQAEHGVKSQEYDVGMSKRPTTVRGSGVGNTTSSSNKTFKCFKCGEPGYREAEVKARETSETIQIELFKKGNEVNVDTRCLVSFSIGRKYFDNVWCDVVSMDACHVLLGRPWQIDRCTTHDGRSNTYSFKKDNVKVTLVPSKAGLPPMRDIQHHIDLIPGLSLPNKAAYRMSPREHEELQRQVEEAIEKGLIRISMSPCAVPALLTPKKDGSWRICVHSRAINKITVKYRYPIPRLDDMLDQLAGAKEVLEALRREKLYVNLKKCSFATSMVLFLGFVISAEGVKVDESKVRAIVDWPTPQANESFRLIKRKISQAPVLALPDFGKIFEVDCDASKVGIGAVLSQEGHPVAFFSEKLSGSRLNYITYDVEFYAIVRALRHWQHYLMLNYITYDVEFILNSDHEELKYISNQHKSSPRHAKWEVLSGQRYDYQVQDGFLFKGLQLCIPSLKEKIVAELHALGHFGRDKSIALVERKPSVYTKAKGFHYGDGQTEVVNRSLGNLLRCLARDKPKQWDLVLTHAEFAYNNSMNRITQRCPFEVVYGLGPNSITDLTPISSSKNNSVKADEFAEQIRNTHEQVKLHIEANNAKYKAVADVHRRRVLFKEGDYVWAILTKDRLPAESNVKLHDRKVGPCQILKKMIMPPTNCSYQVISKPQKYLMLSILFRLKEILQATITRGRVLQPGATHAARIY</sequence>
<feature type="region of interest" description="Disordered" evidence="1">
    <location>
        <begin position="209"/>
        <end position="228"/>
    </location>
</feature>
<dbReference type="Gene3D" id="3.30.420.10">
    <property type="entry name" value="Ribonuclease H-like superfamily/Ribonuclease H"/>
    <property type="match status" value="1"/>
</dbReference>
<feature type="domain" description="Reverse transcriptase/retrotransposon-derived protein RNase H-like" evidence="3">
    <location>
        <begin position="527"/>
        <end position="616"/>
    </location>
</feature>
<evidence type="ECO:0000256" key="1">
    <source>
        <dbReference type="SAM" id="MobiDB-lite"/>
    </source>
</evidence>
<evidence type="ECO:0000313" key="4">
    <source>
        <dbReference type="EMBL" id="GEU30846.1"/>
    </source>
</evidence>
<dbReference type="Gene3D" id="3.10.10.10">
    <property type="entry name" value="HIV Type 1 Reverse Transcriptase, subunit A, domain 1"/>
    <property type="match status" value="1"/>
</dbReference>
<dbReference type="Pfam" id="PF17919">
    <property type="entry name" value="RT_RNaseH_2"/>
    <property type="match status" value="1"/>
</dbReference>
<dbReference type="InterPro" id="IPR036397">
    <property type="entry name" value="RNaseH_sf"/>
</dbReference>
<dbReference type="InterPro" id="IPR012337">
    <property type="entry name" value="RNaseH-like_sf"/>
</dbReference>
<evidence type="ECO:0000259" key="2">
    <source>
        <dbReference type="Pfam" id="PF03732"/>
    </source>
</evidence>
<dbReference type="PANTHER" id="PTHR35046">
    <property type="entry name" value="ZINC KNUCKLE (CCHC-TYPE) FAMILY PROTEIN"/>
    <property type="match status" value="1"/>
</dbReference>
<dbReference type="InterPro" id="IPR043502">
    <property type="entry name" value="DNA/RNA_pol_sf"/>
</dbReference>
<comment type="caution">
    <text evidence="4">The sequence shown here is derived from an EMBL/GenBank/DDBJ whole genome shotgun (WGS) entry which is preliminary data.</text>
</comment>
<name>A0A6L2J232_TANCI</name>
<gene>
    <name evidence="4" type="ORF">Tci_002824</name>
</gene>
<dbReference type="PANTHER" id="PTHR35046:SF26">
    <property type="entry name" value="RNA-DIRECTED DNA POLYMERASE"/>
    <property type="match status" value="1"/>
</dbReference>
<protein>
    <recommendedName>
        <fullName evidence="5">Reverse transcriptase/retrotransposon-derived protein RNase H-like domain-containing protein</fullName>
    </recommendedName>
</protein>
<evidence type="ECO:0008006" key="5">
    <source>
        <dbReference type="Google" id="ProtNLM"/>
    </source>
</evidence>
<feature type="domain" description="Retrotransposon gag" evidence="2">
    <location>
        <begin position="107"/>
        <end position="183"/>
    </location>
</feature>
<dbReference type="InterPro" id="IPR043128">
    <property type="entry name" value="Rev_trsase/Diguanyl_cyclase"/>
</dbReference>
<dbReference type="AlphaFoldDB" id="A0A6L2J232"/>
<dbReference type="SUPFAM" id="SSF56672">
    <property type="entry name" value="DNA/RNA polymerases"/>
    <property type="match status" value="1"/>
</dbReference>
<feature type="compositionally biased region" description="Polar residues" evidence="1">
    <location>
        <begin position="212"/>
        <end position="224"/>
    </location>
</feature>
<dbReference type="Gene3D" id="3.30.70.270">
    <property type="match status" value="2"/>
</dbReference>
<organism evidence="4">
    <name type="scientific">Tanacetum cinerariifolium</name>
    <name type="common">Dalmatian daisy</name>
    <name type="synonym">Chrysanthemum cinerariifolium</name>
    <dbReference type="NCBI Taxonomy" id="118510"/>
    <lineage>
        <taxon>Eukaryota</taxon>
        <taxon>Viridiplantae</taxon>
        <taxon>Streptophyta</taxon>
        <taxon>Embryophyta</taxon>
        <taxon>Tracheophyta</taxon>
        <taxon>Spermatophyta</taxon>
        <taxon>Magnoliopsida</taxon>
        <taxon>eudicotyledons</taxon>
        <taxon>Gunneridae</taxon>
        <taxon>Pentapetalae</taxon>
        <taxon>asterids</taxon>
        <taxon>campanulids</taxon>
        <taxon>Asterales</taxon>
        <taxon>Asteraceae</taxon>
        <taxon>Asteroideae</taxon>
        <taxon>Anthemideae</taxon>
        <taxon>Anthemidinae</taxon>
        <taxon>Tanacetum</taxon>
    </lineage>
</organism>
<dbReference type="SUPFAM" id="SSF53098">
    <property type="entry name" value="Ribonuclease H-like"/>
    <property type="match status" value="1"/>
</dbReference>
<dbReference type="GO" id="GO:0003676">
    <property type="term" value="F:nucleic acid binding"/>
    <property type="evidence" value="ECO:0007669"/>
    <property type="project" value="InterPro"/>
</dbReference>
<dbReference type="CDD" id="cd09274">
    <property type="entry name" value="RNase_HI_RT_Ty3"/>
    <property type="match status" value="1"/>
</dbReference>
<dbReference type="EMBL" id="BKCJ010000194">
    <property type="protein sequence ID" value="GEU30846.1"/>
    <property type="molecule type" value="Genomic_DNA"/>
</dbReference>
<dbReference type="InterPro" id="IPR041577">
    <property type="entry name" value="RT_RNaseH_2"/>
</dbReference>
<dbReference type="InterPro" id="IPR005162">
    <property type="entry name" value="Retrotrans_gag_dom"/>
</dbReference>
<dbReference type="Pfam" id="PF03732">
    <property type="entry name" value="Retrotrans_gag"/>
    <property type="match status" value="1"/>
</dbReference>
<accession>A0A6L2J232</accession>
<reference evidence="4" key="1">
    <citation type="journal article" date="2019" name="Sci. Rep.">
        <title>Draft genome of Tanacetum cinerariifolium, the natural source of mosquito coil.</title>
        <authorList>
            <person name="Yamashiro T."/>
            <person name="Shiraishi A."/>
            <person name="Satake H."/>
            <person name="Nakayama K."/>
        </authorList>
    </citation>
    <scope>NUCLEOTIDE SEQUENCE</scope>
</reference>
<proteinExistence type="predicted"/>